<feature type="domain" description="Glutamyl/glutaminyl-tRNA synthetase class Ib catalytic" evidence="11">
    <location>
        <begin position="3"/>
        <end position="303"/>
    </location>
</feature>
<evidence type="ECO:0000259" key="12">
    <source>
        <dbReference type="Pfam" id="PF19269"/>
    </source>
</evidence>
<dbReference type="RefSeq" id="WP_158344541.1">
    <property type="nucleotide sequence ID" value="NZ_AP019379.1"/>
</dbReference>
<keyword evidence="14" id="KW-1185">Reference proteome</keyword>
<dbReference type="SUPFAM" id="SSF48163">
    <property type="entry name" value="An anticodon-binding domain of class I aminoacyl-tRNA synthetases"/>
    <property type="match status" value="1"/>
</dbReference>
<dbReference type="AlphaFoldDB" id="A0A455T9S2"/>
<organism evidence="13 14">
    <name type="scientific">Buchnera aphidicola</name>
    <name type="common">Nipponaphis monzeni</name>
    <dbReference type="NCBI Taxonomy" id="2495405"/>
    <lineage>
        <taxon>Bacteria</taxon>
        <taxon>Pseudomonadati</taxon>
        <taxon>Pseudomonadota</taxon>
        <taxon>Gammaproteobacteria</taxon>
        <taxon>Enterobacterales</taxon>
        <taxon>Erwiniaceae</taxon>
        <taxon>Buchnera</taxon>
    </lineage>
</organism>
<dbReference type="GO" id="GO:0006424">
    <property type="term" value="P:glutamyl-tRNA aminoacylation"/>
    <property type="evidence" value="ECO:0007669"/>
    <property type="project" value="UniProtKB-UniRule"/>
</dbReference>
<dbReference type="GO" id="GO:0008270">
    <property type="term" value="F:zinc ion binding"/>
    <property type="evidence" value="ECO:0007669"/>
    <property type="project" value="InterPro"/>
</dbReference>
<comment type="function">
    <text evidence="10">Catalyzes the attachment of glutamate to tRNA(Glu) in a two-step reaction: glutamate is first activated by ATP to form Glu-AMP and then transferred to the acceptor end of tRNA(Glu).</text>
</comment>
<dbReference type="EMBL" id="AP019379">
    <property type="protein sequence ID" value="BBI01072.1"/>
    <property type="molecule type" value="Genomic_DNA"/>
</dbReference>
<dbReference type="GO" id="GO:0000049">
    <property type="term" value="F:tRNA binding"/>
    <property type="evidence" value="ECO:0007669"/>
    <property type="project" value="InterPro"/>
</dbReference>
<dbReference type="InterPro" id="IPR020058">
    <property type="entry name" value="Glu/Gln-tRNA-synth_Ib_cat-dom"/>
</dbReference>
<feature type="short sequence motif" description="'KMSKS' region" evidence="10">
    <location>
        <begin position="237"/>
        <end position="241"/>
    </location>
</feature>
<accession>A0A455T9S2</accession>
<dbReference type="Proteomes" id="UP000317544">
    <property type="component" value="Chromosome"/>
</dbReference>
<evidence type="ECO:0000256" key="9">
    <source>
        <dbReference type="ARBA" id="ARBA00023146"/>
    </source>
</evidence>
<dbReference type="PANTHER" id="PTHR43311:SF2">
    <property type="entry name" value="GLUTAMATE--TRNA LIGASE, MITOCHONDRIAL-RELATED"/>
    <property type="match status" value="1"/>
</dbReference>
<keyword evidence="6 10" id="KW-0547">Nucleotide-binding</keyword>
<comment type="catalytic activity">
    <reaction evidence="10">
        <text>tRNA(Glu) + L-glutamate + ATP = L-glutamyl-tRNA(Glu) + AMP + diphosphate</text>
        <dbReference type="Rhea" id="RHEA:23540"/>
        <dbReference type="Rhea" id="RHEA-COMP:9663"/>
        <dbReference type="Rhea" id="RHEA-COMP:9680"/>
        <dbReference type="ChEBI" id="CHEBI:29985"/>
        <dbReference type="ChEBI" id="CHEBI:30616"/>
        <dbReference type="ChEBI" id="CHEBI:33019"/>
        <dbReference type="ChEBI" id="CHEBI:78442"/>
        <dbReference type="ChEBI" id="CHEBI:78520"/>
        <dbReference type="ChEBI" id="CHEBI:456215"/>
        <dbReference type="EC" id="6.1.1.17"/>
    </reaction>
</comment>
<dbReference type="InterPro" id="IPR033910">
    <property type="entry name" value="GluRS_core"/>
</dbReference>
<evidence type="ECO:0000256" key="3">
    <source>
        <dbReference type="ARBA" id="ARBA00011245"/>
    </source>
</evidence>
<dbReference type="GO" id="GO:0005829">
    <property type="term" value="C:cytosol"/>
    <property type="evidence" value="ECO:0007669"/>
    <property type="project" value="TreeGrafter"/>
</dbReference>
<dbReference type="InterPro" id="IPR008925">
    <property type="entry name" value="aa_tRNA-synth_I_cd-bd_sf"/>
</dbReference>
<comment type="subunit">
    <text evidence="3 10">Monomer.</text>
</comment>
<dbReference type="CDD" id="cd00808">
    <property type="entry name" value="GluRS_core"/>
    <property type="match status" value="1"/>
</dbReference>
<dbReference type="Gene3D" id="3.40.50.620">
    <property type="entry name" value="HUPs"/>
    <property type="match status" value="1"/>
</dbReference>
<comment type="subcellular location">
    <subcellularLocation>
        <location evidence="1 10">Cytoplasm</location>
    </subcellularLocation>
</comment>
<evidence type="ECO:0000256" key="5">
    <source>
        <dbReference type="ARBA" id="ARBA00022598"/>
    </source>
</evidence>
<dbReference type="NCBIfam" id="TIGR00464">
    <property type="entry name" value="gltX_bact"/>
    <property type="match status" value="1"/>
</dbReference>
<dbReference type="GO" id="GO:0004818">
    <property type="term" value="F:glutamate-tRNA ligase activity"/>
    <property type="evidence" value="ECO:0007669"/>
    <property type="project" value="UniProtKB-UniRule"/>
</dbReference>
<evidence type="ECO:0000256" key="2">
    <source>
        <dbReference type="ARBA" id="ARBA00007894"/>
    </source>
</evidence>
<evidence type="ECO:0000256" key="10">
    <source>
        <dbReference type="HAMAP-Rule" id="MF_00022"/>
    </source>
</evidence>
<evidence type="ECO:0000256" key="6">
    <source>
        <dbReference type="ARBA" id="ARBA00022741"/>
    </source>
</evidence>
<keyword evidence="8 10" id="KW-0648">Protein biosynthesis</keyword>
<dbReference type="Gene3D" id="1.10.10.350">
    <property type="match status" value="1"/>
</dbReference>
<evidence type="ECO:0000256" key="1">
    <source>
        <dbReference type="ARBA" id="ARBA00004496"/>
    </source>
</evidence>
<keyword evidence="7 10" id="KW-0067">ATP-binding</keyword>
<proteinExistence type="inferred from homology"/>
<name>A0A455T9S2_9GAMM</name>
<feature type="binding site" evidence="10">
    <location>
        <position position="240"/>
    </location>
    <ligand>
        <name>ATP</name>
        <dbReference type="ChEBI" id="CHEBI:30616"/>
    </ligand>
</feature>
<evidence type="ECO:0000256" key="7">
    <source>
        <dbReference type="ARBA" id="ARBA00022840"/>
    </source>
</evidence>
<keyword evidence="5 10" id="KW-0436">Ligase</keyword>
<gene>
    <name evidence="10 13" type="primary">gltX</name>
    <name evidence="13" type="ORF">BUCNMO_053</name>
</gene>
<dbReference type="PRINTS" id="PR00987">
    <property type="entry name" value="TRNASYNTHGLU"/>
</dbReference>
<dbReference type="Pfam" id="PF00749">
    <property type="entry name" value="tRNA-synt_1c"/>
    <property type="match status" value="1"/>
</dbReference>
<keyword evidence="4 10" id="KW-0963">Cytoplasm</keyword>
<dbReference type="InterPro" id="IPR045462">
    <property type="entry name" value="aa-tRNA-synth_I_cd-bd"/>
</dbReference>
<evidence type="ECO:0000256" key="4">
    <source>
        <dbReference type="ARBA" id="ARBA00022490"/>
    </source>
</evidence>
<sequence>MTIITRFAPSPTGNIHIGNIRTALYSWLFARKHKGLFILRFEDTDIKRCTTKSKKEILNVLKWLGLTWDKGPFYQSDRLKYYKKLINLMLKTGNAYKCYCSTDRLLKLRQSQIIKKEKTRYDGQCRNILNVKKMGLPFIIRFKNPTVGYVIFEDEIKGLIKINNNELDDLVIQRSNGMPTYNFCVVADDIDMNITHVIRGEDHISNTPRQINIYKALKQPIPKYVHLSMILDANGKKISKRENSEHIIKYYNEGYLPEALLNYIVRLGWSYGNKEIFSLQEMQNLFSLKSITGSSSRFNIKKLVSLNRYYIKNLSLNNLVKYLNIYLLKNKINVQNGPCLLDIIDLVRNKCNTLTDIISVCNYFYRDNINLKLINCEKNLTNESIIPLKIIFSCLNNLNNWNIIQINKIIFNLPQILGIKIQKIGMPLRIAVTGTNISASIDKIIFYIGKKRTLYRIKQALIFIINNKNKKLKKCKYI</sequence>
<dbReference type="HAMAP" id="MF_00022">
    <property type="entry name" value="Glu_tRNA_synth_type1"/>
    <property type="match status" value="1"/>
</dbReference>
<dbReference type="GO" id="GO:0005524">
    <property type="term" value="F:ATP binding"/>
    <property type="evidence" value="ECO:0007669"/>
    <property type="project" value="UniProtKB-UniRule"/>
</dbReference>
<dbReference type="PANTHER" id="PTHR43311">
    <property type="entry name" value="GLUTAMATE--TRNA LIGASE"/>
    <property type="match status" value="1"/>
</dbReference>
<dbReference type="InterPro" id="IPR020751">
    <property type="entry name" value="aa-tRNA-synth_I_codon-bd_sub2"/>
</dbReference>
<protein>
    <recommendedName>
        <fullName evidence="10">Glutamate--tRNA ligase</fullName>
        <ecNumber evidence="10">6.1.1.17</ecNumber>
    </recommendedName>
    <alternativeName>
        <fullName evidence="10">Glutamyl-tRNA synthetase</fullName>
        <shortName evidence="10">GluRS</shortName>
    </alternativeName>
</protein>
<evidence type="ECO:0000313" key="14">
    <source>
        <dbReference type="Proteomes" id="UP000317544"/>
    </source>
</evidence>
<reference evidence="13 14" key="1">
    <citation type="journal article" date="2019" name="Proc. Natl. Acad. Sci. U.S.A.">
        <title>Exaggeration and cooption of innate immunity for social defense.</title>
        <authorList>
            <person name="Kutsukake M."/>
            <person name="Moriyama M."/>
            <person name="Shigenobu S."/>
            <person name="Meng X.-Y."/>
            <person name="Nikoh N."/>
            <person name="Noda C."/>
            <person name="Kobayashi S."/>
            <person name="Fukatsu T."/>
        </authorList>
    </citation>
    <scope>NUCLEOTIDE SEQUENCE [LARGE SCALE GENOMIC DNA]</scope>
    <source>
        <strain evidence="13 14">Nmo</strain>
    </source>
</reference>
<dbReference type="InterPro" id="IPR000924">
    <property type="entry name" value="Glu/Gln-tRNA-synth"/>
</dbReference>
<dbReference type="FunFam" id="3.40.50.620:FF:000007">
    <property type="entry name" value="Glutamate--tRNA ligase"/>
    <property type="match status" value="1"/>
</dbReference>
<feature type="short sequence motif" description="'HIGH' region" evidence="10">
    <location>
        <begin position="9"/>
        <end position="19"/>
    </location>
</feature>
<evidence type="ECO:0000259" key="11">
    <source>
        <dbReference type="Pfam" id="PF00749"/>
    </source>
</evidence>
<keyword evidence="9 10" id="KW-0030">Aminoacyl-tRNA synthetase</keyword>
<dbReference type="InterPro" id="IPR014729">
    <property type="entry name" value="Rossmann-like_a/b/a_fold"/>
</dbReference>
<dbReference type="InterPro" id="IPR001412">
    <property type="entry name" value="aa-tRNA-synth_I_CS"/>
</dbReference>
<dbReference type="PROSITE" id="PS00178">
    <property type="entry name" value="AA_TRNA_LIGASE_I"/>
    <property type="match status" value="1"/>
</dbReference>
<dbReference type="InterPro" id="IPR004527">
    <property type="entry name" value="Glu-tRNA-ligase_bac/mito"/>
</dbReference>
<dbReference type="InterPro" id="IPR049940">
    <property type="entry name" value="GluQ/Sye"/>
</dbReference>
<comment type="caution">
    <text evidence="10">Lacks conserved residue(s) required for the propagation of feature annotation.</text>
</comment>
<comment type="similarity">
    <text evidence="2 10">Belongs to the class-I aminoacyl-tRNA synthetase family. Glutamate--tRNA ligase type 1 subfamily.</text>
</comment>
<feature type="domain" description="Aminoacyl-tRNA synthetase class I anticodon-binding" evidence="12">
    <location>
        <begin position="324"/>
        <end position="461"/>
    </location>
</feature>
<dbReference type="OrthoDB" id="9807503at2"/>
<dbReference type="EC" id="6.1.1.17" evidence="10"/>
<evidence type="ECO:0000256" key="8">
    <source>
        <dbReference type="ARBA" id="ARBA00022917"/>
    </source>
</evidence>
<dbReference type="Pfam" id="PF19269">
    <property type="entry name" value="Anticodon_2"/>
    <property type="match status" value="1"/>
</dbReference>
<dbReference type="SUPFAM" id="SSF52374">
    <property type="entry name" value="Nucleotidylyl transferase"/>
    <property type="match status" value="1"/>
</dbReference>
<evidence type="ECO:0000313" key="13">
    <source>
        <dbReference type="EMBL" id="BBI01072.1"/>
    </source>
</evidence>